<keyword evidence="2" id="KW-0472">Membrane</keyword>
<feature type="transmembrane region" description="Helical" evidence="2">
    <location>
        <begin position="1178"/>
        <end position="1199"/>
    </location>
</feature>
<dbReference type="AlphaFoldDB" id="A0A934QCQ3"/>
<dbReference type="RefSeq" id="WP_200131634.1">
    <property type="nucleotide sequence ID" value="NZ_JAEHOI010000004.1"/>
</dbReference>
<organism evidence="5 6">
    <name type="scientific">Leucobacter edaphi</name>
    <dbReference type="NCBI Taxonomy" id="2796472"/>
    <lineage>
        <taxon>Bacteria</taxon>
        <taxon>Bacillati</taxon>
        <taxon>Actinomycetota</taxon>
        <taxon>Actinomycetes</taxon>
        <taxon>Micrococcales</taxon>
        <taxon>Microbacteriaceae</taxon>
        <taxon>Leucobacter</taxon>
    </lineage>
</organism>
<keyword evidence="3" id="KW-0732">Signal</keyword>
<evidence type="ECO:0000259" key="4">
    <source>
        <dbReference type="Pfam" id="PF18676"/>
    </source>
</evidence>
<dbReference type="Proteomes" id="UP000618733">
    <property type="component" value="Unassembled WGS sequence"/>
</dbReference>
<feature type="compositionally biased region" description="Pro residues" evidence="1">
    <location>
        <begin position="92"/>
        <end position="104"/>
    </location>
</feature>
<feature type="region of interest" description="Disordered" evidence="1">
    <location>
        <begin position="1148"/>
        <end position="1174"/>
    </location>
</feature>
<feature type="region of interest" description="Disordered" evidence="1">
    <location>
        <begin position="917"/>
        <end position="968"/>
    </location>
</feature>
<comment type="caution">
    <text evidence="5">The sequence shown here is derived from an EMBL/GenBank/DDBJ whole genome shotgun (WGS) entry which is preliminary data.</text>
</comment>
<dbReference type="InterPro" id="IPR041286">
    <property type="entry name" value="MBG_2"/>
</dbReference>
<feature type="region of interest" description="Disordered" evidence="1">
    <location>
        <begin position="34"/>
        <end position="123"/>
    </location>
</feature>
<sequence length="1218" mass="127555">MSLHHYRSRSRLLAAVVAALLVASPTAPAIASELDGVNPEVSQSDASRTGAAEENSGAPSSGPEQTPAETPHAEPEPTHEPTPNSETQKPGPVEPVPAPEPAPSPAHKSESGGLTNQEAPASQAALEPGVYTVTANPYVAGSDAPIGVNVYLSDSGFPPVRPQKNNATLRVGLDGSMEVDVPFNQEIFTLQSLSDGKDVSIKSTARGGKLAWGNNEPDPAYPDRITSVTAQLANASGEYTFGKATEYAVILLAEKHWDIHLSVDLAHAQRHSTEEFVQDYVDSKTGAKVRVSARANDPLIPALREASLRVSTPSADHDAVQRTLQREFVGNPRFASWKLSLESTGETLLTNKNIGMAVQLPTTAANTSVLRVTDSTAVALDSSSPAENVVAFTSEGLGNFAVVDNDSARRWSHRKDFESPHHTTMTYRSTGEAEWNYPGLDYESLDAVGALHSYLGVEESPARLGEARRLLSLQGSNWEVSAYTFGFDLSYEGVPFANVAKHQAWEGALGGMLSSLSGTVPVRDEKDHVYLVKGTVGSGLQSVERINSRFENGRAEFAIVNTDADPDSASAKIQVPLWNAATGKDRDIDTPQTPETEIAYVVVAREALTRIDAPHAAPGLVYTGKNQTGVPDGDGYALSVKPSAVNAGSYVARATLKTGYSWADGSTAPVDIRWEIAPATLEARYPGESMAPNGVPRLEVKTTGFVNGETPSTAAAYVAPKVHGPERITAGGSYKLAPSGGSAANYRFTYHEGTLSVGHSIDPNSWKPGTYRITANLFVPAAQNDILGRTAFMTNPKNPLAPEGSAQYGIPLDPVRDNATLTVSPNGKRSLTVDLPNPAFTLIEFGKPSAGVSVTGVERGNTPVGPHSGGRITRAVIGIEGATSTATFTQSRVFAVPLSLDKTWNLSLEIDYASAKRVSDDTEVKVPGGAQTSPAPKPGVQPGPAGGTTPRPAHTSGPRPGLEKQPTRLTAGTYTVSANIWFSKSVTGLPLDPHITNGGFPPKDPVTNNAKLTVDSEGNGAVTVPIAIQSRIMTVRSLTGGGVISTAGGNALNSVTVDLGKIDPTVQTITRSMEASVTIGDLAFSIGGPIFKGSREHTWPASFEVAIAGVPTSGGGIVPEFLQAKLDGTPSADEAKLLKALEAAKKANASSREADNGGGLARPESPARAGKTEMPRTGAVVASAGALLALALAGVLLMLRRRARNDAHQAPADHAATG</sequence>
<feature type="signal peptide" evidence="3">
    <location>
        <begin position="1"/>
        <end position="29"/>
    </location>
</feature>
<keyword evidence="2" id="KW-1133">Transmembrane helix</keyword>
<feature type="chain" id="PRO_5039666817" description="MBG domain-containing protein" evidence="3">
    <location>
        <begin position="30"/>
        <end position="1218"/>
    </location>
</feature>
<proteinExistence type="predicted"/>
<evidence type="ECO:0000256" key="1">
    <source>
        <dbReference type="SAM" id="MobiDB-lite"/>
    </source>
</evidence>
<evidence type="ECO:0000313" key="6">
    <source>
        <dbReference type="Proteomes" id="UP000618733"/>
    </source>
</evidence>
<evidence type="ECO:0000313" key="5">
    <source>
        <dbReference type="EMBL" id="MBK0421420.1"/>
    </source>
</evidence>
<gene>
    <name evidence="5" type="ORF">JD292_04950</name>
</gene>
<keyword evidence="2" id="KW-0812">Transmembrane</keyword>
<accession>A0A934QCQ3</accession>
<feature type="domain" description="MBG" evidence="4">
    <location>
        <begin position="696"/>
        <end position="756"/>
    </location>
</feature>
<protein>
    <recommendedName>
        <fullName evidence="4">MBG domain-containing protein</fullName>
    </recommendedName>
</protein>
<evidence type="ECO:0000256" key="2">
    <source>
        <dbReference type="SAM" id="Phobius"/>
    </source>
</evidence>
<evidence type="ECO:0000256" key="3">
    <source>
        <dbReference type="SAM" id="SignalP"/>
    </source>
</evidence>
<reference evidence="5" key="1">
    <citation type="submission" date="2020-12" db="EMBL/GenBank/DDBJ databases">
        <title>Leucobacter sp. CAS2, isolated from Chromium sludge.</title>
        <authorList>
            <person name="Xu Z."/>
        </authorList>
    </citation>
    <scope>NUCLEOTIDE SEQUENCE</scope>
    <source>
        <strain evidence="5">CSA2</strain>
    </source>
</reference>
<dbReference type="Pfam" id="PF18676">
    <property type="entry name" value="MBG_2"/>
    <property type="match status" value="1"/>
</dbReference>
<dbReference type="EMBL" id="JAEHOI010000004">
    <property type="protein sequence ID" value="MBK0421420.1"/>
    <property type="molecule type" value="Genomic_DNA"/>
</dbReference>
<name>A0A934QCQ3_9MICO</name>
<keyword evidence="6" id="KW-1185">Reference proteome</keyword>